<sequence length="65" mass="7375">MKILKRKITALPGNRMVPIYRDHTALSVRTGPGRAGIYDASSKESFFNSKSFNLNNPVLSTTYRW</sequence>
<protein>
    <submittedName>
        <fullName evidence="1">Uncharacterized protein</fullName>
    </submittedName>
</protein>
<organism evidence="1">
    <name type="scientific">Rhizoctonia solani</name>
    <dbReference type="NCBI Taxonomy" id="456999"/>
    <lineage>
        <taxon>Eukaryota</taxon>
        <taxon>Fungi</taxon>
        <taxon>Dikarya</taxon>
        <taxon>Basidiomycota</taxon>
        <taxon>Agaricomycotina</taxon>
        <taxon>Agaricomycetes</taxon>
        <taxon>Cantharellales</taxon>
        <taxon>Ceratobasidiaceae</taxon>
        <taxon>Rhizoctonia</taxon>
    </lineage>
</organism>
<dbReference type="RefSeq" id="YP_008082004.1">
    <property type="nucleotide sequence ID" value="NC_021436.1"/>
</dbReference>
<dbReference type="EMBL" id="KC352446">
    <property type="protein sequence ID" value="AGK45380.1"/>
    <property type="molecule type" value="Genomic_DNA"/>
</dbReference>
<reference evidence="1" key="1">
    <citation type="submission" date="2012-12" db="EMBL/GenBank/DDBJ databases">
        <authorList>
            <person name="Pakala S."/>
            <person name="Fedorova N."/>
            <person name="Joardar V."/>
            <person name="Shabalina S."/>
            <person name="Hostetler J."/>
            <person name="Pakala S."/>
            <person name="Zafar N."/>
            <person name="Nierman W."/>
            <person name="Cubeta M."/>
        </authorList>
    </citation>
    <scope>NUCLEOTIDE SEQUENCE</scope>
    <source>
        <strain evidence="1">AG3 Rhs1AP</strain>
    </source>
</reference>
<reference evidence="1" key="2">
    <citation type="journal article" date="2014" name="FEMS Microbiol. Lett.">
        <title>Mobile elements and mitochondrial genome expansion in the soil fungus and potato pathogen Rhizoctonia solani AG-3.</title>
        <authorList>
            <person name="Losada L."/>
            <person name="Pakala S.B."/>
            <person name="Fedorova N.D."/>
            <person name="Joardar V."/>
            <person name="Shabalina S.A."/>
            <person name="Hostetler J."/>
            <person name="Pakala S.M."/>
            <person name="Zafar N."/>
            <person name="Thomas E."/>
            <person name="Rodriguez-Carres M."/>
            <person name="Dean R."/>
            <person name="Vilgalys R."/>
            <person name="Nierman W.C."/>
            <person name="Cubeta M.A."/>
        </authorList>
    </citation>
    <scope>NUCLEOTIDE SEQUENCE</scope>
    <source>
        <strain evidence="1">AG3 Rhs1AP</strain>
    </source>
</reference>
<proteinExistence type="predicted"/>
<accession>N0A557</accession>
<dbReference type="GeneID" id="16029489"/>
<gene>
    <name evidence="1" type="ORF">RSOL_m00460</name>
</gene>
<evidence type="ECO:0000313" key="1">
    <source>
        <dbReference type="EMBL" id="AGK45380.1"/>
    </source>
</evidence>
<dbReference type="AlphaFoldDB" id="N0A557"/>
<keyword evidence="1" id="KW-0496">Mitochondrion</keyword>
<geneLocation type="mitochondrion" evidence="1"/>
<name>N0A557_9AGAM</name>